<protein>
    <submittedName>
        <fullName evidence="1">Uncharacterized protein</fullName>
    </submittedName>
</protein>
<name>A0A2V4BYD6_9FLAO</name>
<comment type="caution">
    <text evidence="1">The sequence shown here is derived from an EMBL/GenBank/DDBJ whole genome shotgun (WGS) entry which is preliminary data.</text>
</comment>
<reference evidence="1 2" key="1">
    <citation type="submission" date="2018-05" db="EMBL/GenBank/DDBJ databases">
        <title>Flavobacterium sp. strain IMCC34759, incomplete genome.</title>
        <authorList>
            <person name="Joung Y."/>
            <person name="Cho J."/>
        </authorList>
    </citation>
    <scope>NUCLEOTIDE SEQUENCE [LARGE SCALE GENOMIC DNA]</scope>
    <source>
        <strain evidence="1 2">IMCC34759</strain>
    </source>
</reference>
<evidence type="ECO:0000313" key="1">
    <source>
        <dbReference type="EMBL" id="PXY42710.1"/>
    </source>
</evidence>
<accession>A0A2V4BYD6</accession>
<proteinExistence type="predicted"/>
<organism evidence="1 2">
    <name type="scientific">Flavobacterium cheongpyeongense</name>
    <dbReference type="NCBI Taxonomy" id="2212651"/>
    <lineage>
        <taxon>Bacteria</taxon>
        <taxon>Pseudomonadati</taxon>
        <taxon>Bacteroidota</taxon>
        <taxon>Flavobacteriia</taxon>
        <taxon>Flavobacteriales</taxon>
        <taxon>Flavobacteriaceae</taxon>
        <taxon>Flavobacterium</taxon>
    </lineage>
</organism>
<evidence type="ECO:0000313" key="2">
    <source>
        <dbReference type="Proteomes" id="UP000247903"/>
    </source>
</evidence>
<dbReference type="EMBL" id="QJHK01000001">
    <property type="protein sequence ID" value="PXY42710.1"/>
    <property type="molecule type" value="Genomic_DNA"/>
</dbReference>
<dbReference type="AlphaFoldDB" id="A0A2V4BYD6"/>
<gene>
    <name evidence="1" type="ORF">DMB65_01425</name>
</gene>
<keyword evidence="2" id="KW-1185">Reference proteome</keyword>
<dbReference type="Proteomes" id="UP000247903">
    <property type="component" value="Unassembled WGS sequence"/>
</dbReference>
<sequence>MFNAIFALMKLKARILLFIFIAFLSTPTIVQAIKKSNNATITINFSEEEQAHKEFKAAVHAMIMEHEVLEPLRIEKKTIISENIVKLDNISPSIFAPPPNLI</sequence>
<dbReference type="OrthoDB" id="839726at2"/>